<dbReference type="CDD" id="cd00085">
    <property type="entry name" value="HNHc"/>
    <property type="match status" value="1"/>
</dbReference>
<dbReference type="EMBL" id="LT629782">
    <property type="protein sequence ID" value="SDU15905.1"/>
    <property type="molecule type" value="Genomic_DNA"/>
</dbReference>
<dbReference type="Pfam" id="PF13391">
    <property type="entry name" value="HNH_2"/>
    <property type="match status" value="1"/>
</dbReference>
<feature type="domain" description="HNH nuclease" evidence="1">
    <location>
        <begin position="40"/>
        <end position="84"/>
    </location>
</feature>
<dbReference type="AlphaFoldDB" id="A0A8B3XZT3"/>
<gene>
    <name evidence="2" type="ORF">SAMN04490197_3377</name>
</gene>
<evidence type="ECO:0000313" key="2">
    <source>
        <dbReference type="EMBL" id="SDU15905.1"/>
    </source>
</evidence>
<evidence type="ECO:0000259" key="1">
    <source>
        <dbReference type="Pfam" id="PF13391"/>
    </source>
</evidence>
<dbReference type="InterPro" id="IPR003615">
    <property type="entry name" value="HNH_nuc"/>
</dbReference>
<dbReference type="Proteomes" id="UP000183653">
    <property type="component" value="Chromosome I"/>
</dbReference>
<evidence type="ECO:0000313" key="3">
    <source>
        <dbReference type="Proteomes" id="UP000183653"/>
    </source>
</evidence>
<sequence length="259" mass="30295">MPFKADVRLIAAARTGGICANPRCSCYLLGPGDDGPYQVDVFEAAHIISGASKGPRYKFILDFDYDHISNCIPLCRSCHRLIDHPQNWKMYTVEVLQEWKFDAEEMARMRRNKPINVPFFDPNTERGVRRKFAENLGMILDSLWDHQRLLGQGILSQSAYQNICRGSRGFSFGEWGHNHPDRSHDARIAYRQDGLVATMERLTTLLYQRRWARYTWLEDINFCSFRESRFSNLDSRYTDNLNHELQILIRQAHDFRDMP</sequence>
<organism evidence="2 3">
    <name type="scientific">Pseudomonas orientalis</name>
    <dbReference type="NCBI Taxonomy" id="76758"/>
    <lineage>
        <taxon>Bacteria</taxon>
        <taxon>Pseudomonadati</taxon>
        <taxon>Pseudomonadota</taxon>
        <taxon>Gammaproteobacteria</taxon>
        <taxon>Pseudomonadales</taxon>
        <taxon>Pseudomonadaceae</taxon>
        <taxon>Pseudomonas</taxon>
    </lineage>
</organism>
<proteinExistence type="predicted"/>
<name>A0A8B3XZT3_9PSED</name>
<accession>A0A8B3XZT3</accession>
<protein>
    <recommendedName>
        <fullName evidence="1">HNH nuclease domain-containing protein</fullName>
    </recommendedName>
</protein>
<dbReference type="RefSeq" id="WP_072024058.1">
    <property type="nucleotide sequence ID" value="NZ_JYLM01000004.1"/>
</dbReference>
<reference evidence="2 3" key="1">
    <citation type="submission" date="2016-10" db="EMBL/GenBank/DDBJ databases">
        <authorList>
            <person name="Varghese N."/>
            <person name="Submissions S."/>
        </authorList>
    </citation>
    <scope>NUCLEOTIDE SEQUENCE [LARGE SCALE GENOMIC DNA]</scope>
    <source>
        <strain evidence="2 3">BS2775</strain>
    </source>
</reference>
<keyword evidence="3" id="KW-1185">Reference proteome</keyword>